<reference evidence="1 2" key="1">
    <citation type="submission" date="2014-03" db="EMBL/GenBank/DDBJ databases">
        <title>Draft genome sequence of the novel thermoacidophilic archaea Acidianus copahuensis ALE1 strain, isolated from Copahue volcanic area in Neuquen Argentina.</title>
        <authorList>
            <person name="Urbieta M.S."/>
            <person name="Rascovan N."/>
            <person name="Castro C."/>
            <person name="Revale S."/>
            <person name="Giaveno M.A."/>
            <person name="Vazquez M.P."/>
            <person name="Donati E.R."/>
        </authorList>
    </citation>
    <scope>NUCLEOTIDE SEQUENCE [LARGE SCALE GENOMIC DNA]</scope>
    <source>
        <strain evidence="1 2">ALE1</strain>
    </source>
</reference>
<name>A0A031LMW1_9CREN</name>
<organism evidence="1 2">
    <name type="scientific">Candidatus Acidianus copahuensis</name>
    <dbReference type="NCBI Taxonomy" id="1160895"/>
    <lineage>
        <taxon>Archaea</taxon>
        <taxon>Thermoproteota</taxon>
        <taxon>Thermoprotei</taxon>
        <taxon>Sulfolobales</taxon>
        <taxon>Sulfolobaceae</taxon>
        <taxon>Acidianus</taxon>
    </lineage>
</organism>
<keyword evidence="2" id="KW-1185">Reference proteome</keyword>
<gene>
    <name evidence="1" type="ORF">CM19_09560</name>
</gene>
<dbReference type="OrthoDB" id="35660at2157"/>
<dbReference type="Proteomes" id="UP000024332">
    <property type="component" value="Unassembled WGS sequence"/>
</dbReference>
<dbReference type="RefSeq" id="WP_048100124.1">
    <property type="nucleotide sequence ID" value="NZ_JFZT01000048.1"/>
</dbReference>
<accession>A0A031LMW1</accession>
<evidence type="ECO:0000313" key="1">
    <source>
        <dbReference type="EMBL" id="EZQ03230.1"/>
    </source>
</evidence>
<comment type="caution">
    <text evidence="1">The sequence shown here is derived from an EMBL/GenBank/DDBJ whole genome shotgun (WGS) entry which is preliminary data.</text>
</comment>
<dbReference type="AlphaFoldDB" id="A0A031LMW1"/>
<evidence type="ECO:0000313" key="2">
    <source>
        <dbReference type="Proteomes" id="UP000024332"/>
    </source>
</evidence>
<protein>
    <submittedName>
        <fullName evidence="1">Uncharacterized protein</fullName>
    </submittedName>
</protein>
<sequence>MIARVSNGVFSIGLNSKFYLVDDNNEYVIIGAPESPNIEYVRAVLEITHGALPEYLILNSCLKQDSAAAEIFVKILGTKIIAHYPDSVMLRHGECNGEKFSPIPVYLEIRNRIYFIKNFKIINSRDITPGAVIVRWNSILFIGSSKVTRIDKSIKMVCSREGCIR</sequence>
<dbReference type="EMBL" id="JFZT01000048">
    <property type="protein sequence ID" value="EZQ03230.1"/>
    <property type="molecule type" value="Genomic_DNA"/>
</dbReference>
<proteinExistence type="predicted"/>
<dbReference type="STRING" id="1160895.CM19_09560"/>